<dbReference type="EMBL" id="AP022613">
    <property type="protein sequence ID" value="BBZ41299.1"/>
    <property type="molecule type" value="Genomic_DNA"/>
</dbReference>
<sequence length="66" mass="6976">MATPANTTSTAAATRRNATVRVQSGRNHTAIRVTRVGFSEGSATLHTLGGVRWRQRPSGGALWITG</sequence>
<accession>A0A7I7YI14</accession>
<keyword evidence="3" id="KW-1185">Reference proteome</keyword>
<feature type="compositionally biased region" description="Low complexity" evidence="1">
    <location>
        <begin position="1"/>
        <end position="19"/>
    </location>
</feature>
<evidence type="ECO:0000313" key="2">
    <source>
        <dbReference type="EMBL" id="BBZ41299.1"/>
    </source>
</evidence>
<proteinExistence type="predicted"/>
<dbReference type="AlphaFoldDB" id="A0A7I7YI14"/>
<organism evidence="2 3">
    <name type="scientific">Mycobacterium conspicuum</name>
    <dbReference type="NCBI Taxonomy" id="44010"/>
    <lineage>
        <taxon>Bacteria</taxon>
        <taxon>Bacillati</taxon>
        <taxon>Actinomycetota</taxon>
        <taxon>Actinomycetes</taxon>
        <taxon>Mycobacteriales</taxon>
        <taxon>Mycobacteriaceae</taxon>
        <taxon>Mycobacterium</taxon>
    </lineage>
</organism>
<protein>
    <submittedName>
        <fullName evidence="2">Uncharacterized protein</fullName>
    </submittedName>
</protein>
<reference evidence="2 3" key="1">
    <citation type="journal article" date="2019" name="Emerg. Microbes Infect.">
        <title>Comprehensive subspecies identification of 175 nontuberculous mycobacteria species based on 7547 genomic profiles.</title>
        <authorList>
            <person name="Matsumoto Y."/>
            <person name="Kinjo T."/>
            <person name="Motooka D."/>
            <person name="Nabeya D."/>
            <person name="Jung N."/>
            <person name="Uechi K."/>
            <person name="Horii T."/>
            <person name="Iida T."/>
            <person name="Fujita J."/>
            <person name="Nakamura S."/>
        </authorList>
    </citation>
    <scope>NUCLEOTIDE SEQUENCE [LARGE SCALE GENOMIC DNA]</scope>
    <source>
        <strain evidence="2 3">JCM 14738</strain>
    </source>
</reference>
<evidence type="ECO:0000256" key="1">
    <source>
        <dbReference type="SAM" id="MobiDB-lite"/>
    </source>
</evidence>
<feature type="region of interest" description="Disordered" evidence="1">
    <location>
        <begin position="1"/>
        <end position="24"/>
    </location>
</feature>
<evidence type="ECO:0000313" key="3">
    <source>
        <dbReference type="Proteomes" id="UP000467385"/>
    </source>
</evidence>
<gene>
    <name evidence="2" type="ORF">MCNS_43620</name>
</gene>
<name>A0A7I7YI14_9MYCO</name>
<dbReference type="Proteomes" id="UP000467385">
    <property type="component" value="Chromosome"/>
</dbReference>